<proteinExistence type="predicted"/>
<sequence length="85" mass="9855">MQLLNERLSSYLSEVRSLEMENAQLERKICEWYENNPPKTPPDGTQYYRIIDELQDQIMDAAMGNANAMLQIDNARLAAADYRSK</sequence>
<keyword evidence="6" id="KW-1185">Reference proteome</keyword>
<feature type="domain" description="IF rod" evidence="4">
    <location>
        <begin position="1"/>
        <end position="85"/>
    </location>
</feature>
<dbReference type="Proteomes" id="UP001176940">
    <property type="component" value="Unassembled WGS sequence"/>
</dbReference>
<evidence type="ECO:0000256" key="2">
    <source>
        <dbReference type="ARBA" id="ARBA00023054"/>
    </source>
</evidence>
<dbReference type="Pfam" id="PF00038">
    <property type="entry name" value="Filament"/>
    <property type="match status" value="1"/>
</dbReference>
<evidence type="ECO:0000256" key="1">
    <source>
        <dbReference type="ARBA" id="ARBA00022754"/>
    </source>
</evidence>
<gene>
    <name evidence="5" type="ORF">RIMI_LOCUS7673942</name>
</gene>
<accession>A0ABN9LCE0</accession>
<organism evidence="5 6">
    <name type="scientific">Ranitomeya imitator</name>
    <name type="common">mimic poison frog</name>
    <dbReference type="NCBI Taxonomy" id="111125"/>
    <lineage>
        <taxon>Eukaryota</taxon>
        <taxon>Metazoa</taxon>
        <taxon>Chordata</taxon>
        <taxon>Craniata</taxon>
        <taxon>Vertebrata</taxon>
        <taxon>Euteleostomi</taxon>
        <taxon>Amphibia</taxon>
        <taxon>Batrachia</taxon>
        <taxon>Anura</taxon>
        <taxon>Neobatrachia</taxon>
        <taxon>Hyloidea</taxon>
        <taxon>Dendrobatidae</taxon>
        <taxon>Dendrobatinae</taxon>
        <taxon>Ranitomeya</taxon>
    </lineage>
</organism>
<dbReference type="PROSITE" id="PS51842">
    <property type="entry name" value="IF_ROD_2"/>
    <property type="match status" value="1"/>
</dbReference>
<comment type="caution">
    <text evidence="5">The sequence shown here is derived from an EMBL/GenBank/DDBJ whole genome shotgun (WGS) entry which is preliminary data.</text>
</comment>
<feature type="coiled-coil region" evidence="3">
    <location>
        <begin position="1"/>
        <end position="28"/>
    </location>
</feature>
<evidence type="ECO:0000313" key="6">
    <source>
        <dbReference type="Proteomes" id="UP001176940"/>
    </source>
</evidence>
<dbReference type="InterPro" id="IPR039008">
    <property type="entry name" value="IF_rod_dom"/>
</dbReference>
<keyword evidence="1" id="KW-0403">Intermediate filament</keyword>
<evidence type="ECO:0000259" key="4">
    <source>
        <dbReference type="PROSITE" id="PS51842"/>
    </source>
</evidence>
<dbReference type="EMBL" id="CAUEEQ010014690">
    <property type="protein sequence ID" value="CAJ0938628.1"/>
    <property type="molecule type" value="Genomic_DNA"/>
</dbReference>
<dbReference type="PANTHER" id="PTHR23239:SF180">
    <property type="entry name" value="KERATIN, TYPE I CYTOSKELETAL 17"/>
    <property type="match status" value="1"/>
</dbReference>
<name>A0ABN9LCE0_9NEOB</name>
<evidence type="ECO:0000256" key="3">
    <source>
        <dbReference type="SAM" id="Coils"/>
    </source>
</evidence>
<protein>
    <recommendedName>
        <fullName evidence="4">IF rod domain-containing protein</fullName>
    </recommendedName>
</protein>
<reference evidence="5" key="1">
    <citation type="submission" date="2023-07" db="EMBL/GenBank/DDBJ databases">
        <authorList>
            <person name="Stuckert A."/>
        </authorList>
    </citation>
    <scope>NUCLEOTIDE SEQUENCE</scope>
</reference>
<dbReference type="PANTHER" id="PTHR23239">
    <property type="entry name" value="INTERMEDIATE FILAMENT"/>
    <property type="match status" value="1"/>
</dbReference>
<evidence type="ECO:0000313" key="5">
    <source>
        <dbReference type="EMBL" id="CAJ0938628.1"/>
    </source>
</evidence>
<dbReference type="InterPro" id="IPR002957">
    <property type="entry name" value="Keratin_I"/>
</dbReference>
<dbReference type="SUPFAM" id="SSF64593">
    <property type="entry name" value="Intermediate filament protein, coiled coil region"/>
    <property type="match status" value="1"/>
</dbReference>
<dbReference type="Gene3D" id="1.20.5.1160">
    <property type="entry name" value="Vasodilator-stimulated phosphoprotein"/>
    <property type="match status" value="1"/>
</dbReference>
<keyword evidence="2 3" id="KW-0175">Coiled coil</keyword>